<evidence type="ECO:0000313" key="9">
    <source>
        <dbReference type="Proteomes" id="UP001152797"/>
    </source>
</evidence>
<feature type="compositionally biased region" description="Pro residues" evidence="4">
    <location>
        <begin position="952"/>
        <end position="967"/>
    </location>
</feature>
<sequence>MVLADECTGIFDWDALEAYGISMVLGDECTGIFGWDSLDAYGSMSMGLGDDGDGPISIGICGWDALEAYGCMDFGYDEAYGSMSMVLDDGGTDENGGGAPFEDGHHEHYGPTSNGAGEQHVEEGGEEEKDFEEDEVIESEAEAVAETKADEGSNEVKTEAAGGDDEKNQNKAKQEEKEDKKNESSSLNKANSTELELEEEPQLPPKKREKKIEDVIRSLLHQGIVNKDGQVVKWTEADMAAIKEATEKKLTDQMVPSMRNRGGRPEVMQELKRGVGGGLKSNRRLKHQKKKRHDLPVSHKHALCQEIFGMREEHKNEEELLMHAAKKFKMKRVKLRYIWNRRSEWKKQMEQHGLSTSEQHVEGRSARRGSHGPGATKVVRMRAKGGGRKLQFPSIYEQIRTWVELERSHCHTVLPRHVGWKFHELLLQYHQELQAKNEQGSISNKEKKDLGSSTKMLKGLEEPKNLDRRARHVIESIGAKVRSPNLTTQLSDVEQQIRAELSWNQHDYQIWRIAQAKDEDYKELFSRPDQAKQQMRKCVLHFSDQIPLWVKKPSNKEVFAAHEAKKSAKDVTSHREKIREELDKKAHEKGIVETENQQKGDEEKDQQIVPHDEGEEWHIPEAADRKSSGKKHLTTMREQNVDKYRITFEAHQSVLNFFDPDENPLGVVSPGILIVPGPHASLANISETGEWLQDETYTYMGQKRTHKKGNNVGRTLEPWRKLRKDEPQLLRHFHVYSQPSSNTDGIIMSWVIRDMSHKAGMRLHQRDCFGAAFVDQVRQMQFLAHEVPSSIVAKMTSALQLTDTDFSRQFKACVRQSVDETMRTGMQKQRRDEDKPIGSTRISSHWLKNRMSWIKEAGRSVDPPIWERIEGAKELADLLEWSYQQQGLEKNEAVLDLEGGQEEEGEDQESMSLAAKHEKATKKKDKKNAIKNVAVKLLKKGKSAQKVDEPPAGAPPLPPPALPPPADEPAAAYEVPSGKLRIISEFAGPMLFGRQGSAMGAGETQIQLHLESDPRNSFERVAWVDRAWVMSIDESIKPSWVFPQLSLGRQAKQHILLQSGTCHVDVDEMDLPWDEVELVPKDMGADGLDGQHIIYGWLVLCYMASGKKLDEIQGISMLSPALVCSLAADNPADNEFVSHELLCKCLKKKMAGKDDTFLCPLASGGHWSLLVVDKHAGEIRYYDSLCGSDDRKKIGTEEEISNLPEKTVAMAERLLGIMQSLGCISEGMLHCPALHRQNQKSRQPYGSNLCGQYLLAYAEQEVMRHLGHGPAATGWAEHAAHGWHQRLQKLTLALADEKEKYYKDLQQQDEKIKGNGAKAFEALQKTLKVAEMKVKKDQILNDMQKEAIRFLKEGGTIQEDELGDEYQSEIMRISLNEVGVCPKCRHQSGCYKCDKWKCLRYFMRQALKRTGKPIEKQFQ</sequence>
<dbReference type="Gene3D" id="3.40.395.10">
    <property type="entry name" value="Adenoviral Proteinase, Chain A"/>
    <property type="match status" value="1"/>
</dbReference>
<feature type="region of interest" description="Disordered" evidence="4">
    <location>
        <begin position="822"/>
        <end position="841"/>
    </location>
</feature>
<feature type="compositionally biased region" description="Basic and acidic residues" evidence="4">
    <location>
        <begin position="145"/>
        <end position="183"/>
    </location>
</feature>
<dbReference type="EMBL" id="CAMXCT020000554">
    <property type="protein sequence ID" value="CAL1133717.1"/>
    <property type="molecule type" value="Genomic_DNA"/>
</dbReference>
<evidence type="ECO:0000313" key="8">
    <source>
        <dbReference type="EMBL" id="CAL4767654.1"/>
    </source>
</evidence>
<evidence type="ECO:0000313" key="7">
    <source>
        <dbReference type="EMBL" id="CAL1133717.1"/>
    </source>
</evidence>
<dbReference type="SUPFAM" id="SSF54001">
    <property type="entry name" value="Cysteine proteinases"/>
    <property type="match status" value="1"/>
</dbReference>
<feature type="region of interest" description="Disordered" evidence="4">
    <location>
        <begin position="91"/>
        <end position="209"/>
    </location>
</feature>
<organism evidence="6">
    <name type="scientific">Cladocopium goreaui</name>
    <dbReference type="NCBI Taxonomy" id="2562237"/>
    <lineage>
        <taxon>Eukaryota</taxon>
        <taxon>Sar</taxon>
        <taxon>Alveolata</taxon>
        <taxon>Dinophyceae</taxon>
        <taxon>Suessiales</taxon>
        <taxon>Symbiodiniaceae</taxon>
        <taxon>Cladocopium</taxon>
    </lineage>
</organism>
<feature type="region of interest" description="Disordered" evidence="4">
    <location>
        <begin position="899"/>
        <end position="926"/>
    </location>
</feature>
<evidence type="ECO:0000259" key="5">
    <source>
        <dbReference type="Pfam" id="PF02902"/>
    </source>
</evidence>
<name>A0A9P1BVB8_9DINO</name>
<reference evidence="6" key="1">
    <citation type="submission" date="2022-10" db="EMBL/GenBank/DDBJ databases">
        <authorList>
            <person name="Chen Y."/>
            <person name="Dougan E. K."/>
            <person name="Chan C."/>
            <person name="Rhodes N."/>
            <person name="Thang M."/>
        </authorList>
    </citation>
    <scope>NUCLEOTIDE SEQUENCE</scope>
</reference>
<dbReference type="InterPro" id="IPR003653">
    <property type="entry name" value="Peptidase_C48_C"/>
</dbReference>
<keyword evidence="2 8" id="KW-0645">Protease</keyword>
<feature type="region of interest" description="Disordered" evidence="4">
    <location>
        <begin position="941"/>
        <end position="971"/>
    </location>
</feature>
<dbReference type="Pfam" id="PF02902">
    <property type="entry name" value="Peptidase_C48"/>
    <property type="match status" value="1"/>
</dbReference>
<keyword evidence="9" id="KW-1185">Reference proteome</keyword>
<evidence type="ECO:0000256" key="2">
    <source>
        <dbReference type="ARBA" id="ARBA00022670"/>
    </source>
</evidence>
<dbReference type="InterPro" id="IPR038765">
    <property type="entry name" value="Papain-like_cys_pep_sf"/>
</dbReference>
<comment type="similarity">
    <text evidence="1">Belongs to the peptidase C48 family.</text>
</comment>
<evidence type="ECO:0000313" key="6">
    <source>
        <dbReference type="EMBL" id="CAI3980342.1"/>
    </source>
</evidence>
<keyword evidence="3" id="KW-0378">Hydrolase</keyword>
<gene>
    <name evidence="6" type="ORF">C1SCF055_LOCUS8222</name>
</gene>
<dbReference type="EMBL" id="CAMXCT030000554">
    <property type="protein sequence ID" value="CAL4767654.1"/>
    <property type="molecule type" value="Genomic_DNA"/>
</dbReference>
<dbReference type="GO" id="GO:0006508">
    <property type="term" value="P:proteolysis"/>
    <property type="evidence" value="ECO:0007669"/>
    <property type="project" value="UniProtKB-KW"/>
</dbReference>
<feature type="region of interest" description="Disordered" evidence="4">
    <location>
        <begin position="350"/>
        <end position="374"/>
    </location>
</feature>
<dbReference type="EMBL" id="CAMXCT010000554">
    <property type="protein sequence ID" value="CAI3980342.1"/>
    <property type="molecule type" value="Genomic_DNA"/>
</dbReference>
<proteinExistence type="inferred from homology"/>
<reference evidence="7" key="2">
    <citation type="submission" date="2024-04" db="EMBL/GenBank/DDBJ databases">
        <authorList>
            <person name="Chen Y."/>
            <person name="Shah S."/>
            <person name="Dougan E. K."/>
            <person name="Thang M."/>
            <person name="Chan C."/>
        </authorList>
    </citation>
    <scope>NUCLEOTIDE SEQUENCE [LARGE SCALE GENOMIC DNA]</scope>
</reference>
<accession>A0A9P1BVB8</accession>
<protein>
    <submittedName>
        <fullName evidence="8">Ubiquitin-like protease family profile domain-containing protein</fullName>
    </submittedName>
</protein>
<feature type="domain" description="Ubiquitin-like protease family profile" evidence="5">
    <location>
        <begin position="1151"/>
        <end position="1190"/>
    </location>
</feature>
<feature type="compositionally biased region" description="Acidic residues" evidence="4">
    <location>
        <begin position="124"/>
        <end position="143"/>
    </location>
</feature>
<evidence type="ECO:0000256" key="3">
    <source>
        <dbReference type="ARBA" id="ARBA00022801"/>
    </source>
</evidence>
<feature type="compositionally biased region" description="Acidic residues" evidence="4">
    <location>
        <begin position="899"/>
        <end position="909"/>
    </location>
</feature>
<evidence type="ECO:0000256" key="4">
    <source>
        <dbReference type="SAM" id="MobiDB-lite"/>
    </source>
</evidence>
<evidence type="ECO:0000256" key="1">
    <source>
        <dbReference type="ARBA" id="ARBA00005234"/>
    </source>
</evidence>
<feature type="region of interest" description="Disordered" evidence="4">
    <location>
        <begin position="276"/>
        <end position="296"/>
    </location>
</feature>
<dbReference type="OrthoDB" id="446187at2759"/>
<feature type="compositionally biased region" description="Polar residues" evidence="4">
    <location>
        <begin position="184"/>
        <end position="193"/>
    </location>
</feature>
<dbReference type="GO" id="GO:0008234">
    <property type="term" value="F:cysteine-type peptidase activity"/>
    <property type="evidence" value="ECO:0007669"/>
    <property type="project" value="InterPro"/>
</dbReference>
<dbReference type="Proteomes" id="UP001152797">
    <property type="component" value="Unassembled WGS sequence"/>
</dbReference>
<comment type="caution">
    <text evidence="6">The sequence shown here is derived from an EMBL/GenBank/DDBJ whole genome shotgun (WGS) entry which is preliminary data.</text>
</comment>
<feature type="compositionally biased region" description="Basic residues" evidence="4">
    <location>
        <begin position="281"/>
        <end position="296"/>
    </location>
</feature>